<evidence type="ECO:0000313" key="1">
    <source>
        <dbReference type="EMBL" id="KFD47788.1"/>
    </source>
</evidence>
<keyword evidence="2" id="KW-1185">Reference proteome</keyword>
<organism evidence="1 2">
    <name type="scientific">Trichuris suis</name>
    <name type="common">pig whipworm</name>
    <dbReference type="NCBI Taxonomy" id="68888"/>
    <lineage>
        <taxon>Eukaryota</taxon>
        <taxon>Metazoa</taxon>
        <taxon>Ecdysozoa</taxon>
        <taxon>Nematoda</taxon>
        <taxon>Enoplea</taxon>
        <taxon>Dorylaimia</taxon>
        <taxon>Trichinellida</taxon>
        <taxon>Trichuridae</taxon>
        <taxon>Trichuris</taxon>
    </lineage>
</organism>
<dbReference type="AlphaFoldDB" id="A0A085LS42"/>
<gene>
    <name evidence="1" type="ORF">M513_11338</name>
</gene>
<protein>
    <submittedName>
        <fullName evidence="1">Uncharacterized protein</fullName>
    </submittedName>
</protein>
<sequence length="96" mass="10729">MALPKILIRVHPRCSMKQWMSHQDLRLIPACLDADGCSSSSASVKLERLKKDVIANCLASRLFWTYSSLYALKMSSNPALNRLDRSRLGSCCSAIQ</sequence>
<reference evidence="1 2" key="1">
    <citation type="journal article" date="2014" name="Nat. Genet.">
        <title>Genome and transcriptome of the porcine whipworm Trichuris suis.</title>
        <authorList>
            <person name="Jex A.R."/>
            <person name="Nejsum P."/>
            <person name="Schwarz E.M."/>
            <person name="Hu L."/>
            <person name="Young N.D."/>
            <person name="Hall R.S."/>
            <person name="Korhonen P.K."/>
            <person name="Liao S."/>
            <person name="Thamsborg S."/>
            <person name="Xia J."/>
            <person name="Xu P."/>
            <person name="Wang S."/>
            <person name="Scheerlinck J.P."/>
            <person name="Hofmann A."/>
            <person name="Sternberg P.W."/>
            <person name="Wang J."/>
            <person name="Gasser R.B."/>
        </authorList>
    </citation>
    <scope>NUCLEOTIDE SEQUENCE [LARGE SCALE GENOMIC DNA]</scope>
    <source>
        <strain evidence="1">DCEP-RM93M</strain>
    </source>
</reference>
<proteinExistence type="predicted"/>
<name>A0A085LS42_9BILA</name>
<dbReference type="EMBL" id="KL363314">
    <property type="protein sequence ID" value="KFD47788.1"/>
    <property type="molecule type" value="Genomic_DNA"/>
</dbReference>
<accession>A0A085LS42</accession>
<dbReference type="Proteomes" id="UP000030764">
    <property type="component" value="Unassembled WGS sequence"/>
</dbReference>
<evidence type="ECO:0000313" key="2">
    <source>
        <dbReference type="Proteomes" id="UP000030764"/>
    </source>
</evidence>